<evidence type="ECO:0000313" key="6">
    <source>
        <dbReference type="Proteomes" id="UP000001497"/>
    </source>
</evidence>
<evidence type="ECO:0000313" key="5">
    <source>
        <dbReference type="Proteomes" id="UP000000517"/>
    </source>
</evidence>
<evidence type="ECO:0000259" key="2">
    <source>
        <dbReference type="Pfam" id="PF09603"/>
    </source>
</evidence>
<dbReference type="KEGG" id="fsc:FSU_2097"/>
<dbReference type="Proteomes" id="UP000001497">
    <property type="component" value="Chromosome"/>
</dbReference>
<dbReference type="InterPro" id="IPR011871">
    <property type="entry name" value="Fib_succ_major"/>
</dbReference>
<reference evidence="5" key="2">
    <citation type="submission" date="2010-08" db="EMBL/GenBank/DDBJ databases">
        <title>Complete sequence of Fibrobacter succinogenes subsp. succinogenes S85.</title>
        <authorList>
            <person name="Durkin A.S."/>
            <person name="Nelson K.E."/>
            <person name="Morrison M."/>
            <person name="Forsberg C.W."/>
            <person name="Wilson D.B."/>
            <person name="Russell J.B."/>
            <person name="Cann I.K.O."/>
            <person name="Mackie R.I."/>
            <person name="White B.A."/>
        </authorList>
    </citation>
    <scope>NUCLEOTIDE SEQUENCE [LARGE SCALE GENOMIC DNA]</scope>
    <source>
        <strain evidence="5">ATCC 19169 / S85</strain>
    </source>
</reference>
<sequence length="813" mass="90087">MKKFISKSITLLMAIASAGMLSACLDDKVAGGVTEDAGLAIKDLNVAGLAQKGPFVKGSVVTVQGVDCKTMKFTEEEFTGEVKSNKGDFDVDDVNLSATCALFSVSGYYMNEFTGEKSSDKLTLHAITDLKDRKHVNINVLTELEYERVMKLVSKEKMSFDDAKMQAEKEILAALGLVDRFESFEGLSIYEKGDGNAALLATSVMLQSDLDAEKLTDRLDGFASSIAESGEWDDEKTKKKMTDWADSAKSRGKYETIRDNLEKWSDSDEIPDFEKVVDEINKDAKETTQKIPEEWSWDVPQSARLNPNIKYDTMIDPRDKQVYKVVKIEVKEHDYSQVWMAENLNYADSVKTPSLKGQNWCYNNDEKNCKVSGRYYTWAAAIDSVALANDSKNPLNCGYGKTCGINRGVQGICPDGWHLPTLHEWGLLGVALGNAGVAGDSLKALTGWDYAGTADNNGVDAYGFAALPTGRMVSTSSWSNVGSNVYYWSSEEDGTYEARYSNINNIYTKFYLFQGSKKYGQSVRCIKGDPSTAAIKSSSSSSVGETKSSSSSAKLSSSVVVSSSSQVKMSSSSVVPSGWSWDVPKELRFNPNIKYDSMVDPRDKRVYKVVKIEVKERDYSKVWMAENLNYDDSVKTPSLKGNSWCYHDTTKYCEVSGRYYTWAAAIDSVALANDPKDPLNCGYGKTCGLNRQIQGICPDGWHLPVRDEWGWLSVYLGNAGVAGDTLKALTGWDYAGTEDNNGVDAYGFTALPTGRRISETNWSNIGSNVYYWISEEEDAYEAQYSNINNIYTKFYLYQGSKTYGQSVRCVKDE</sequence>
<evidence type="ECO:0000313" key="4">
    <source>
        <dbReference type="EMBL" id="ADL26555.1"/>
    </source>
</evidence>
<keyword evidence="6" id="KW-1185">Reference proteome</keyword>
<dbReference type="PATRIC" id="fig|59374.8.peg.2014"/>
<reference evidence="4" key="3">
    <citation type="submission" date="2010-08" db="EMBL/GenBank/DDBJ databases">
        <authorList>
            <person name="Durkin A.S."/>
            <person name="Nelson K.E."/>
            <person name="Morrison M."/>
            <person name="Forsberg C.W."/>
            <person name="Wilson D.B."/>
            <person name="Russell J.B."/>
            <person name="Cann I.K.O."/>
            <person name="Mackie R.I."/>
            <person name="White B.A."/>
        </authorList>
    </citation>
    <scope>NUCLEOTIDE SEQUENCE</scope>
    <source>
        <strain evidence="4">S85</strain>
    </source>
</reference>
<dbReference type="OrthoDB" id="9804929at2"/>
<evidence type="ECO:0000256" key="1">
    <source>
        <dbReference type="SAM" id="SignalP"/>
    </source>
</evidence>
<dbReference type="NCBIfam" id="TIGR02145">
    <property type="entry name" value="Fib_succ_major"/>
    <property type="match status" value="2"/>
</dbReference>
<feature type="domain" description="Fibrobacter succinogenes major paralogous" evidence="2">
    <location>
        <begin position="621"/>
        <end position="811"/>
    </location>
</feature>
<reference evidence="3 6" key="1">
    <citation type="submission" date="2009-10" db="EMBL/GenBank/DDBJ databases">
        <title>Complete sequence of Fibrobacter succinogenes subsp. succinogenes S85.</title>
        <authorList>
            <consortium name="US DOE Joint Genome Institute"/>
            <person name="Lucas S."/>
            <person name="Copeland A."/>
            <person name="Lapidus A."/>
            <person name="Glavina del Rio T."/>
            <person name="Tice H."/>
            <person name="Bruce D."/>
            <person name="Goodwin L."/>
            <person name="Pitluck S."/>
            <person name="Chertkov O."/>
            <person name="Detter J.C."/>
            <person name="Han C."/>
            <person name="Tapia R."/>
            <person name="Larimer F."/>
            <person name="Land M."/>
            <person name="Hauser L."/>
            <person name="Kyrpides N."/>
            <person name="Mikhailova N."/>
            <person name="Weimer P.J."/>
            <person name="Stevenson D.M."/>
            <person name="Boyum J."/>
            <person name="Brumm P.I."/>
            <person name="Mead D."/>
        </authorList>
    </citation>
    <scope>NUCLEOTIDE SEQUENCE [LARGE SCALE GENOMIC DNA]</scope>
    <source>
        <strain evidence="6">ATCC 19169 / S85</strain>
        <strain evidence="3">S85</strain>
    </source>
</reference>
<dbReference type="KEGG" id="fsu:Fisuc_1609"/>
<name>C9RRL8_FIBSS</name>
<feature type="domain" description="Fibrobacter succinogenes major paralogous" evidence="2">
    <location>
        <begin position="336"/>
        <end position="527"/>
    </location>
</feature>
<dbReference type="EMBL" id="CP002158">
    <property type="protein sequence ID" value="ADL26555.1"/>
    <property type="molecule type" value="Genomic_DNA"/>
</dbReference>
<protein>
    <submittedName>
        <fullName evidence="4">Conserved domain protein</fullName>
    </submittedName>
</protein>
<feature type="chain" id="PRO_5003000389" evidence="1">
    <location>
        <begin position="24"/>
        <end position="813"/>
    </location>
</feature>
<dbReference type="RefSeq" id="WP_014546288.1">
    <property type="nucleotide sequence ID" value="NC_013410.1"/>
</dbReference>
<dbReference type="AlphaFoldDB" id="C9RRL8"/>
<dbReference type="Pfam" id="PF09603">
    <property type="entry name" value="Fib_succ_major"/>
    <property type="match status" value="2"/>
</dbReference>
<dbReference type="eggNOG" id="COG4704">
    <property type="taxonomic scope" value="Bacteria"/>
</dbReference>
<dbReference type="eggNOG" id="COG0406">
    <property type="taxonomic scope" value="Bacteria"/>
</dbReference>
<accession>C9RRL8</accession>
<keyword evidence="1" id="KW-0732">Signal</keyword>
<dbReference type="PROSITE" id="PS51257">
    <property type="entry name" value="PROKAR_LIPOPROTEIN"/>
    <property type="match status" value="1"/>
</dbReference>
<dbReference type="STRING" id="59374.FSU_2097"/>
<dbReference type="Proteomes" id="UP000000517">
    <property type="component" value="Chromosome"/>
</dbReference>
<proteinExistence type="predicted"/>
<dbReference type="HOGENOM" id="CLU_022413_0_0_0"/>
<feature type="signal peptide" evidence="1">
    <location>
        <begin position="1"/>
        <end position="23"/>
    </location>
</feature>
<gene>
    <name evidence="3" type="ordered locus">Fisuc_1609</name>
    <name evidence="4" type="ordered locus">FSU_2097</name>
</gene>
<dbReference type="EMBL" id="CP001792">
    <property type="protein sequence ID" value="ACX75204.1"/>
    <property type="molecule type" value="Genomic_DNA"/>
</dbReference>
<organism evidence="4 5">
    <name type="scientific">Fibrobacter succinogenes (strain ATCC 19169 / S85)</name>
    <dbReference type="NCBI Taxonomy" id="59374"/>
    <lineage>
        <taxon>Bacteria</taxon>
        <taxon>Pseudomonadati</taxon>
        <taxon>Fibrobacterota</taxon>
        <taxon>Fibrobacteria</taxon>
        <taxon>Fibrobacterales</taxon>
        <taxon>Fibrobacteraceae</taxon>
        <taxon>Fibrobacter</taxon>
    </lineage>
</organism>
<evidence type="ECO:0000313" key="3">
    <source>
        <dbReference type="EMBL" id="ACX75204.1"/>
    </source>
</evidence>